<dbReference type="AlphaFoldDB" id="A0A1X6WXX2"/>
<keyword evidence="2" id="KW-0812">Transmembrane</keyword>
<protein>
    <recommendedName>
        <fullName evidence="6">Secreted protein</fullName>
    </recommendedName>
</protein>
<dbReference type="EMBL" id="FWFF01000001">
    <property type="protein sequence ID" value="SLM90697.1"/>
    <property type="molecule type" value="Genomic_DNA"/>
</dbReference>
<name>A0A1X6WXX2_9MICO</name>
<dbReference type="Proteomes" id="UP000196581">
    <property type="component" value="Unassembled WGS sequence"/>
</dbReference>
<feature type="region of interest" description="Disordered" evidence="1">
    <location>
        <begin position="312"/>
        <end position="395"/>
    </location>
</feature>
<dbReference type="InterPro" id="IPR046112">
    <property type="entry name" value="DUF6049"/>
</dbReference>
<evidence type="ECO:0000313" key="5">
    <source>
        <dbReference type="Proteomes" id="UP000196581"/>
    </source>
</evidence>
<feature type="region of interest" description="Disordered" evidence="1">
    <location>
        <begin position="36"/>
        <end position="63"/>
    </location>
</feature>
<reference evidence="5" key="1">
    <citation type="submission" date="2017-02" db="EMBL/GenBank/DDBJ databases">
        <authorList>
            <person name="Dridi B."/>
        </authorList>
    </citation>
    <scope>NUCLEOTIDE SEQUENCE [LARGE SCALE GENOMIC DNA]</scope>
    <source>
        <strain evidence="5">B Co 03.10</strain>
    </source>
</reference>
<proteinExistence type="predicted"/>
<organism evidence="4 5">
    <name type="scientific">Brevibacterium yomogidense</name>
    <dbReference type="NCBI Taxonomy" id="946573"/>
    <lineage>
        <taxon>Bacteria</taxon>
        <taxon>Bacillati</taxon>
        <taxon>Actinomycetota</taxon>
        <taxon>Actinomycetes</taxon>
        <taxon>Micrococcales</taxon>
        <taxon>Brevibacteriaceae</taxon>
        <taxon>Brevibacterium</taxon>
    </lineage>
</organism>
<feature type="compositionally biased region" description="Acidic residues" evidence="1">
    <location>
        <begin position="312"/>
        <end position="330"/>
    </location>
</feature>
<accession>A0A1X6WXX2</accession>
<feature type="compositionally biased region" description="Gly residues" evidence="1">
    <location>
        <begin position="364"/>
        <end position="375"/>
    </location>
</feature>
<feature type="region of interest" description="Disordered" evidence="1">
    <location>
        <begin position="627"/>
        <end position="676"/>
    </location>
</feature>
<dbReference type="Pfam" id="PF19516">
    <property type="entry name" value="DUF6049"/>
    <property type="match status" value="1"/>
</dbReference>
<keyword evidence="5" id="KW-1185">Reference proteome</keyword>
<feature type="signal peptide" evidence="3">
    <location>
        <begin position="1"/>
        <end position="29"/>
    </location>
</feature>
<keyword evidence="2" id="KW-1133">Transmembrane helix</keyword>
<feature type="region of interest" description="Disordered" evidence="1">
    <location>
        <begin position="508"/>
        <end position="527"/>
    </location>
</feature>
<dbReference type="RefSeq" id="WP_087003905.1">
    <property type="nucleotide sequence ID" value="NZ_FWFF01000001.1"/>
</dbReference>
<sequence>MPSAPSRRTRTPRLVLARWAAGAAACALALTPLARGTDAAAQQQPDPAAEAPTAEPAASPHVTVDEVSPWMESDGALTVTGRVINPTSADFTPSSVEIVRSSNRMTMRDDVSDWVDQQTATVLLASSDDEPPEPADDPDDQSEGDDAEPDEPTLEVPDLPTTVAPGEQAEFSFTIPADQFGAGGSAVSSWGAYGLGATLSGTAEADSENPAGTSSSSVLTTAPAFTVWHPDPGIDRTEVTTVLPITLDATSTDGGPLIEPELLEQAADPEATGDYAGALRRVITAADTLPESVLAVDPRLLASVTAALDLTTEAEEDTEGEGASDGEDPAPDASASDDAPQPGAEAQSPDDEQTPDTAETDGGSADGGNANGEGDGTTAPQDAGDLPTTPSEEVQETYPHLTQWYEDVTELAQDREIMALPWADAHLTSLWHSDMSALTETAVGDREIVESTLGGRTDVLWPAAGTVRTGDLNAIAEAGAETVILSDTQQPSLTSYTSSANSAISVDGARAQPGAAEDPAGTAPAGEPTVLQSLVADSGLSEAAAVHSTGDSPAPGQFLALSAAITAERPFDSRSLLLTLPRTAAGTGLPDLADDLSRAPWVEGATLEHLMDTEPVARGPLVEMPEVADTSGAGSDGASAGSTGAGAGSDGAGADRSGTSSGGPGEIGAEADAHAGEQAAGASALLASLQEQYTAGAEASHAFVDAEATRRDMARALLVCTATGVIEADRADTCTEHATGWVEGIAEGVRPEPGSSVLLVTGEQAMIPVRIENSTDRSARVRLRVESPTPQLSTEVTDIVTLGPEESRSVEVPVRGLANADVNSTVRLLTADGDVLPQSTELLVRVRADWENTATIAIGAALVLVLVGGLFRTIRRGRRKIPKNQLDAAVARAEDG</sequence>
<feature type="compositionally biased region" description="Low complexity" evidence="1">
    <location>
        <begin position="331"/>
        <end position="344"/>
    </location>
</feature>
<evidence type="ECO:0000256" key="3">
    <source>
        <dbReference type="SAM" id="SignalP"/>
    </source>
</evidence>
<evidence type="ECO:0000313" key="4">
    <source>
        <dbReference type="EMBL" id="SLM90697.1"/>
    </source>
</evidence>
<evidence type="ECO:0000256" key="2">
    <source>
        <dbReference type="SAM" id="Phobius"/>
    </source>
</evidence>
<gene>
    <name evidence="4" type="ORF">FM105_02155</name>
</gene>
<feature type="compositionally biased region" description="Acidic residues" evidence="1">
    <location>
        <begin position="127"/>
        <end position="153"/>
    </location>
</feature>
<feature type="compositionally biased region" description="Low complexity" evidence="1">
    <location>
        <begin position="628"/>
        <end position="642"/>
    </location>
</feature>
<feature type="chain" id="PRO_5039275270" description="Secreted protein" evidence="3">
    <location>
        <begin position="30"/>
        <end position="896"/>
    </location>
</feature>
<evidence type="ECO:0000256" key="1">
    <source>
        <dbReference type="SAM" id="MobiDB-lite"/>
    </source>
</evidence>
<evidence type="ECO:0008006" key="6">
    <source>
        <dbReference type="Google" id="ProtNLM"/>
    </source>
</evidence>
<keyword evidence="2" id="KW-0472">Membrane</keyword>
<feature type="compositionally biased region" description="Low complexity" evidence="1">
    <location>
        <begin position="36"/>
        <end position="58"/>
    </location>
</feature>
<feature type="transmembrane region" description="Helical" evidence="2">
    <location>
        <begin position="854"/>
        <end position="874"/>
    </location>
</feature>
<keyword evidence="3" id="KW-0732">Signal</keyword>
<feature type="region of interest" description="Disordered" evidence="1">
    <location>
        <begin position="124"/>
        <end position="162"/>
    </location>
</feature>